<gene>
    <name evidence="1" type="ORF">BDR25DRAFT_239412</name>
</gene>
<dbReference type="Proteomes" id="UP000799755">
    <property type="component" value="Unassembled WGS sequence"/>
</dbReference>
<accession>A0ACB6QHF9</accession>
<protein>
    <submittedName>
        <fullName evidence="1">Uncharacterized protein</fullName>
    </submittedName>
</protein>
<comment type="caution">
    <text evidence="1">The sequence shown here is derived from an EMBL/GenBank/DDBJ whole genome shotgun (WGS) entry which is preliminary data.</text>
</comment>
<evidence type="ECO:0000313" key="1">
    <source>
        <dbReference type="EMBL" id="KAF2465547.1"/>
    </source>
</evidence>
<name>A0ACB6QHF9_9PLEO</name>
<organism evidence="1 2">
    <name type="scientific">Lindgomyces ingoldianus</name>
    <dbReference type="NCBI Taxonomy" id="673940"/>
    <lineage>
        <taxon>Eukaryota</taxon>
        <taxon>Fungi</taxon>
        <taxon>Dikarya</taxon>
        <taxon>Ascomycota</taxon>
        <taxon>Pezizomycotina</taxon>
        <taxon>Dothideomycetes</taxon>
        <taxon>Pleosporomycetidae</taxon>
        <taxon>Pleosporales</taxon>
        <taxon>Lindgomycetaceae</taxon>
        <taxon>Lindgomyces</taxon>
    </lineage>
</organism>
<proteinExistence type="predicted"/>
<sequence length="242" mass="27191">MQLSDGSDHDASPATLVHREFKCMNDEYSECRTGQYTISLSRKVISNHFGRNKACTRQITNWPLFCRKHYQRATYKPDLWQKRKIFLINRQLDLIEAAYPGTKYDIALKKSEDQRLNLFSRNLAGGMNLEVAKTLSAQKDDGKAFEAPITVLHELGFELGHGKVLREVKNVVAIILDMLRNGETKEVPAIEFLPIFTRSVSPPATPPVPPTTPTKPKSAAKKRPASSSRVSAKGAIKKTKKQ</sequence>
<dbReference type="EMBL" id="MU003529">
    <property type="protein sequence ID" value="KAF2465547.1"/>
    <property type="molecule type" value="Genomic_DNA"/>
</dbReference>
<evidence type="ECO:0000313" key="2">
    <source>
        <dbReference type="Proteomes" id="UP000799755"/>
    </source>
</evidence>
<keyword evidence="2" id="KW-1185">Reference proteome</keyword>
<reference evidence="1" key="1">
    <citation type="journal article" date="2020" name="Stud. Mycol.">
        <title>101 Dothideomycetes genomes: a test case for predicting lifestyles and emergence of pathogens.</title>
        <authorList>
            <person name="Haridas S."/>
            <person name="Albert R."/>
            <person name="Binder M."/>
            <person name="Bloem J."/>
            <person name="Labutti K."/>
            <person name="Salamov A."/>
            <person name="Andreopoulos B."/>
            <person name="Baker S."/>
            <person name="Barry K."/>
            <person name="Bills G."/>
            <person name="Bluhm B."/>
            <person name="Cannon C."/>
            <person name="Castanera R."/>
            <person name="Culley D."/>
            <person name="Daum C."/>
            <person name="Ezra D."/>
            <person name="Gonzalez J."/>
            <person name="Henrissat B."/>
            <person name="Kuo A."/>
            <person name="Liang C."/>
            <person name="Lipzen A."/>
            <person name="Lutzoni F."/>
            <person name="Magnuson J."/>
            <person name="Mondo S."/>
            <person name="Nolan M."/>
            <person name="Ohm R."/>
            <person name="Pangilinan J."/>
            <person name="Park H.-J."/>
            <person name="Ramirez L."/>
            <person name="Alfaro M."/>
            <person name="Sun H."/>
            <person name="Tritt A."/>
            <person name="Yoshinaga Y."/>
            <person name="Zwiers L.-H."/>
            <person name="Turgeon B."/>
            <person name="Goodwin S."/>
            <person name="Spatafora J."/>
            <person name="Crous P."/>
            <person name="Grigoriev I."/>
        </authorList>
    </citation>
    <scope>NUCLEOTIDE SEQUENCE</scope>
    <source>
        <strain evidence="1">ATCC 200398</strain>
    </source>
</reference>